<dbReference type="PROSITE" id="PS50109">
    <property type="entry name" value="HIS_KIN"/>
    <property type="match status" value="1"/>
</dbReference>
<feature type="transmembrane region" description="Helical" evidence="11">
    <location>
        <begin position="176"/>
        <end position="199"/>
    </location>
</feature>
<dbReference type="InterPro" id="IPR036890">
    <property type="entry name" value="HATPase_C_sf"/>
</dbReference>
<dbReference type="InterPro" id="IPR004358">
    <property type="entry name" value="Sig_transdc_His_kin-like_C"/>
</dbReference>
<gene>
    <name evidence="14" type="ORF">YBN1229_v1_3444</name>
</gene>
<evidence type="ECO:0000256" key="1">
    <source>
        <dbReference type="ARBA" id="ARBA00000085"/>
    </source>
</evidence>
<keyword evidence="9" id="KW-0902">Two-component regulatory system</keyword>
<evidence type="ECO:0000256" key="9">
    <source>
        <dbReference type="ARBA" id="ARBA00023012"/>
    </source>
</evidence>
<dbReference type="Gene3D" id="1.10.287.130">
    <property type="match status" value="1"/>
</dbReference>
<reference evidence="15" key="1">
    <citation type="submission" date="2015-02" db="EMBL/GenBank/DDBJ databases">
        <authorList>
            <person name="Chooi Y.-H."/>
        </authorList>
    </citation>
    <scope>NUCLEOTIDE SEQUENCE [LARGE SCALE GENOMIC DNA]</scope>
    <source>
        <strain evidence="15">strain Y</strain>
    </source>
</reference>
<keyword evidence="6 11" id="KW-0812">Transmembrane</keyword>
<keyword evidence="4" id="KW-0597">Phosphoprotein</keyword>
<dbReference type="PROSITE" id="PS50885">
    <property type="entry name" value="HAMP"/>
    <property type="match status" value="1"/>
</dbReference>
<evidence type="ECO:0000259" key="12">
    <source>
        <dbReference type="PROSITE" id="PS50109"/>
    </source>
</evidence>
<dbReference type="PANTHER" id="PTHR45436:SF5">
    <property type="entry name" value="SENSOR HISTIDINE KINASE TRCS"/>
    <property type="match status" value="1"/>
</dbReference>
<dbReference type="InterPro" id="IPR003660">
    <property type="entry name" value="HAMP_dom"/>
</dbReference>
<dbReference type="AlphaFoldDB" id="A0A0D6JJB1"/>
<evidence type="ECO:0000256" key="8">
    <source>
        <dbReference type="ARBA" id="ARBA00022989"/>
    </source>
</evidence>
<evidence type="ECO:0000256" key="5">
    <source>
        <dbReference type="ARBA" id="ARBA00022679"/>
    </source>
</evidence>
<sequence>MKLNSLAFRMFATSAVWTLLALPLAGLLIYSLYREDVQTSFDGQLQKLVIAMDVDSMAATGNEPVAPTNRYEPLFEVSKSGWYWQISPVGDAAGPVLASVSLGNARLTSPYALGYPVDPETNTRWRNDVGPSGERVRIVEILDTLRNDPDGQQYSIIVAGPLEWFETSIVNFRNRLTIALALVGLGLMLVTLFQIRFGLAPLKRVQRALAEIRSGRATCLEGQVPTEIEPLQEELNALIQSNLDIVERARTQVGNLAHALKTPLAVVTNEAREHKGPLGEKVAEQAKIMGDQITHYLDRARMAARVSVIGRSTPVLPVVEPLARALERIYRDKGVSITVTCPEDAKFQGEKQDLEEMLGNLLDNAAKWSRGSVYLSVAVPRRTARPQQRRLKIVVEDDGPGLTSEQRARIGQRGLRLDETKPGSGLGLSIVIELAQSYRGSLGLDESAKGGLLIRLDLPAV</sequence>
<dbReference type="RefSeq" id="WP_046478373.1">
    <property type="nucleotide sequence ID" value="NZ_LN829118.1"/>
</dbReference>
<evidence type="ECO:0000256" key="2">
    <source>
        <dbReference type="ARBA" id="ARBA00004370"/>
    </source>
</evidence>
<keyword evidence="15" id="KW-1185">Reference proteome</keyword>
<feature type="domain" description="Histidine kinase" evidence="12">
    <location>
        <begin position="255"/>
        <end position="461"/>
    </location>
</feature>
<comment type="subcellular location">
    <subcellularLocation>
        <location evidence="2">Membrane</location>
    </subcellularLocation>
</comment>
<organism evidence="14 15">
    <name type="scientific">Candidatus Filomicrobium marinum</name>
    <dbReference type="NCBI Taxonomy" id="1608628"/>
    <lineage>
        <taxon>Bacteria</taxon>
        <taxon>Pseudomonadati</taxon>
        <taxon>Pseudomonadota</taxon>
        <taxon>Alphaproteobacteria</taxon>
        <taxon>Hyphomicrobiales</taxon>
        <taxon>Hyphomicrobiaceae</taxon>
        <taxon>Filomicrobium</taxon>
    </lineage>
</organism>
<evidence type="ECO:0000256" key="7">
    <source>
        <dbReference type="ARBA" id="ARBA00022777"/>
    </source>
</evidence>
<keyword evidence="7 14" id="KW-0418">Kinase</keyword>
<evidence type="ECO:0000313" key="15">
    <source>
        <dbReference type="Proteomes" id="UP000033187"/>
    </source>
</evidence>
<accession>A0A0D6JJB1</accession>
<dbReference type="OrthoDB" id="9809567at2"/>
<evidence type="ECO:0000256" key="4">
    <source>
        <dbReference type="ARBA" id="ARBA00022553"/>
    </source>
</evidence>
<dbReference type="SUPFAM" id="SSF55874">
    <property type="entry name" value="ATPase domain of HSP90 chaperone/DNA topoisomerase II/histidine kinase"/>
    <property type="match status" value="1"/>
</dbReference>
<evidence type="ECO:0000313" key="14">
    <source>
        <dbReference type="EMBL" id="CPR22011.1"/>
    </source>
</evidence>
<dbReference type="GO" id="GO:0005886">
    <property type="term" value="C:plasma membrane"/>
    <property type="evidence" value="ECO:0007669"/>
    <property type="project" value="TreeGrafter"/>
</dbReference>
<dbReference type="InterPro" id="IPR003594">
    <property type="entry name" value="HATPase_dom"/>
</dbReference>
<dbReference type="PRINTS" id="PR00344">
    <property type="entry name" value="BCTRLSENSOR"/>
</dbReference>
<dbReference type="Pfam" id="PF02518">
    <property type="entry name" value="HATPase_c"/>
    <property type="match status" value="1"/>
</dbReference>
<evidence type="ECO:0000256" key="11">
    <source>
        <dbReference type="SAM" id="Phobius"/>
    </source>
</evidence>
<evidence type="ECO:0000256" key="10">
    <source>
        <dbReference type="ARBA" id="ARBA00023136"/>
    </source>
</evidence>
<dbReference type="PANTHER" id="PTHR45436">
    <property type="entry name" value="SENSOR HISTIDINE KINASE YKOH"/>
    <property type="match status" value="1"/>
</dbReference>
<dbReference type="GO" id="GO:0000160">
    <property type="term" value="P:phosphorelay signal transduction system"/>
    <property type="evidence" value="ECO:0007669"/>
    <property type="project" value="UniProtKB-KW"/>
</dbReference>
<dbReference type="InterPro" id="IPR050428">
    <property type="entry name" value="TCS_sensor_his_kinase"/>
</dbReference>
<dbReference type="GO" id="GO:0004673">
    <property type="term" value="F:protein histidine kinase activity"/>
    <property type="evidence" value="ECO:0007669"/>
    <property type="project" value="UniProtKB-EC"/>
</dbReference>
<protein>
    <recommendedName>
        <fullName evidence="3">histidine kinase</fullName>
        <ecNumber evidence="3">2.7.13.3</ecNumber>
    </recommendedName>
</protein>
<dbReference type="InterPro" id="IPR005467">
    <property type="entry name" value="His_kinase_dom"/>
</dbReference>
<dbReference type="KEGG" id="fiy:BN1229_v1_3444"/>
<keyword evidence="10 11" id="KW-0472">Membrane</keyword>
<evidence type="ECO:0000259" key="13">
    <source>
        <dbReference type="PROSITE" id="PS50885"/>
    </source>
</evidence>
<keyword evidence="8 11" id="KW-1133">Transmembrane helix</keyword>
<keyword evidence="5" id="KW-0808">Transferase</keyword>
<dbReference type="EMBL" id="LN829119">
    <property type="protein sequence ID" value="CPR22011.1"/>
    <property type="molecule type" value="Genomic_DNA"/>
</dbReference>
<dbReference type="Gene3D" id="3.30.565.10">
    <property type="entry name" value="Histidine kinase-like ATPase, C-terminal domain"/>
    <property type="match status" value="1"/>
</dbReference>
<comment type="catalytic activity">
    <reaction evidence="1">
        <text>ATP + protein L-histidine = ADP + protein N-phospho-L-histidine.</text>
        <dbReference type="EC" id="2.7.13.3"/>
    </reaction>
</comment>
<feature type="domain" description="HAMP" evidence="13">
    <location>
        <begin position="196"/>
        <end position="247"/>
    </location>
</feature>
<dbReference type="KEGG" id="fil:BN1229_v1_2471"/>
<dbReference type="SMART" id="SM00387">
    <property type="entry name" value="HATPase_c"/>
    <property type="match status" value="1"/>
</dbReference>
<dbReference type="EC" id="2.7.13.3" evidence="3"/>
<evidence type="ECO:0000256" key="3">
    <source>
        <dbReference type="ARBA" id="ARBA00012438"/>
    </source>
</evidence>
<name>A0A0D6JJB1_9HYPH</name>
<proteinExistence type="predicted"/>
<evidence type="ECO:0000256" key="6">
    <source>
        <dbReference type="ARBA" id="ARBA00022692"/>
    </source>
</evidence>
<dbReference type="Proteomes" id="UP000033187">
    <property type="component" value="Chromosome 1"/>
</dbReference>